<dbReference type="OrthoDB" id="2322999at2759"/>
<protein>
    <submittedName>
        <fullName evidence="1">Uncharacterized protein</fullName>
    </submittedName>
</protein>
<sequence>MTEILQPYSVSEFNKIPDLHEGTTAFHAKDGMKFVNEVFGPLVLKHGLEAQLGITILHRHFDLKDPEKLVEFNNISLPWKNQDKDDSHSGGKILPNAWLLNNGKLMPYEFFFSPFNQEKSVDLTQDKVRAFLGEFVQAAKYSSLDGIVALKMFPGPGFRGGLEFSEGRANIVLKPGQYKLENSQAAEVTWYFERGWREQKDYCHCTKYFKDHFHTVEQCYPGEEAGRPASLK</sequence>
<keyword evidence="2" id="KW-1185">Reference proteome</keyword>
<organism evidence="1 2">
    <name type="scientific">Endocarpon pusillum (strain Z07020 / HMAS-L-300199)</name>
    <name type="common">Lichen-forming fungus</name>
    <dbReference type="NCBI Taxonomy" id="1263415"/>
    <lineage>
        <taxon>Eukaryota</taxon>
        <taxon>Fungi</taxon>
        <taxon>Dikarya</taxon>
        <taxon>Ascomycota</taxon>
        <taxon>Pezizomycotina</taxon>
        <taxon>Eurotiomycetes</taxon>
        <taxon>Chaetothyriomycetidae</taxon>
        <taxon>Verrucariales</taxon>
        <taxon>Verrucariaceae</taxon>
        <taxon>Endocarpon</taxon>
    </lineage>
</organism>
<reference evidence="2" key="1">
    <citation type="journal article" date="2014" name="BMC Genomics">
        <title>Genome characteristics reveal the impact of lichenization on lichen-forming fungus Endocarpon pusillum Hedwig (Verrucariales, Ascomycota).</title>
        <authorList>
            <person name="Wang Y.-Y."/>
            <person name="Liu B."/>
            <person name="Zhang X.-Y."/>
            <person name="Zhou Q.-M."/>
            <person name="Zhang T."/>
            <person name="Li H."/>
            <person name="Yu Y.-F."/>
            <person name="Zhang X.-L."/>
            <person name="Hao X.-Y."/>
            <person name="Wang M."/>
            <person name="Wang L."/>
            <person name="Wei J.-C."/>
        </authorList>
    </citation>
    <scope>NUCLEOTIDE SEQUENCE [LARGE SCALE GENOMIC DNA]</scope>
    <source>
        <strain evidence="2">Z07020 / HMAS-L-300199</strain>
    </source>
</reference>
<dbReference type="OMA" id="CEITHGR"/>
<evidence type="ECO:0000313" key="2">
    <source>
        <dbReference type="Proteomes" id="UP000019373"/>
    </source>
</evidence>
<dbReference type="HOGENOM" id="CLU_100665_2_0_1"/>
<evidence type="ECO:0000313" key="1">
    <source>
        <dbReference type="EMBL" id="ERF76837.1"/>
    </source>
</evidence>
<dbReference type="eggNOG" id="ENOG502SUBU">
    <property type="taxonomic scope" value="Eukaryota"/>
</dbReference>
<dbReference type="Proteomes" id="UP000019373">
    <property type="component" value="Unassembled WGS sequence"/>
</dbReference>
<dbReference type="GeneID" id="19242508"/>
<dbReference type="RefSeq" id="XP_007785807.1">
    <property type="nucleotide sequence ID" value="XM_007787617.1"/>
</dbReference>
<proteinExistence type="predicted"/>
<dbReference type="AlphaFoldDB" id="U1GGN5"/>
<dbReference type="EMBL" id="KE720688">
    <property type="protein sequence ID" value="ERF76837.1"/>
    <property type="molecule type" value="Genomic_DNA"/>
</dbReference>
<name>U1GGN5_ENDPU</name>
<gene>
    <name evidence="1" type="ORF">EPUS_07627</name>
</gene>
<accession>U1GGN5</accession>